<keyword evidence="1" id="KW-0472">Membrane</keyword>
<evidence type="ECO:0000313" key="2">
    <source>
        <dbReference type="EMBL" id="PRY22135.1"/>
    </source>
</evidence>
<dbReference type="Pfam" id="PF07332">
    <property type="entry name" value="Phage_holin_3_6"/>
    <property type="match status" value="1"/>
</dbReference>
<dbReference type="AlphaFoldDB" id="A0A2T0RLR5"/>
<sequence length="129" mass="13453">MKQNTTTIGLVTDILRQAMRLFQHEVELAKAEVSDGVTRGAVAAGMLLGAAVMAMIALNLLAGALVGFLVAGGMATGVATLLVAGLFAAGTGILYAVAVRMFRRASIVPRQAFHSVRRDAAMIKENARV</sequence>
<protein>
    <submittedName>
        <fullName evidence="2">Putative superfamily III holin-X</fullName>
    </submittedName>
</protein>
<name>A0A2T0RLR5_9RHOB</name>
<reference evidence="2 3" key="1">
    <citation type="submission" date="2018-03" db="EMBL/GenBank/DDBJ databases">
        <title>Genomic Encyclopedia of Archaeal and Bacterial Type Strains, Phase II (KMG-II): from individual species to whole genera.</title>
        <authorList>
            <person name="Goeker M."/>
        </authorList>
    </citation>
    <scope>NUCLEOTIDE SEQUENCE [LARGE SCALE GENOMIC DNA]</scope>
    <source>
        <strain evidence="2 3">DSM 29328</strain>
    </source>
</reference>
<dbReference type="Proteomes" id="UP000239480">
    <property type="component" value="Unassembled WGS sequence"/>
</dbReference>
<dbReference type="InterPro" id="IPR009937">
    <property type="entry name" value="Phage_holin_3_6"/>
</dbReference>
<feature type="transmembrane region" description="Helical" evidence="1">
    <location>
        <begin position="77"/>
        <end position="97"/>
    </location>
</feature>
<keyword evidence="1" id="KW-1133">Transmembrane helix</keyword>
<keyword evidence="3" id="KW-1185">Reference proteome</keyword>
<dbReference type="RefSeq" id="WP_106205890.1">
    <property type="nucleotide sequence ID" value="NZ_PVTD01000007.1"/>
</dbReference>
<organism evidence="2 3">
    <name type="scientific">Aliiruegeria haliotis</name>
    <dbReference type="NCBI Taxonomy" id="1280846"/>
    <lineage>
        <taxon>Bacteria</taxon>
        <taxon>Pseudomonadati</taxon>
        <taxon>Pseudomonadota</taxon>
        <taxon>Alphaproteobacteria</taxon>
        <taxon>Rhodobacterales</taxon>
        <taxon>Roseobacteraceae</taxon>
        <taxon>Aliiruegeria</taxon>
    </lineage>
</organism>
<accession>A0A2T0RLR5</accession>
<evidence type="ECO:0000256" key="1">
    <source>
        <dbReference type="SAM" id="Phobius"/>
    </source>
</evidence>
<proteinExistence type="predicted"/>
<keyword evidence="1" id="KW-0812">Transmembrane</keyword>
<dbReference type="EMBL" id="PVTD01000007">
    <property type="protein sequence ID" value="PRY22135.1"/>
    <property type="molecule type" value="Genomic_DNA"/>
</dbReference>
<gene>
    <name evidence="2" type="ORF">CLV78_10759</name>
</gene>
<feature type="transmembrane region" description="Helical" evidence="1">
    <location>
        <begin position="47"/>
        <end position="71"/>
    </location>
</feature>
<evidence type="ECO:0000313" key="3">
    <source>
        <dbReference type="Proteomes" id="UP000239480"/>
    </source>
</evidence>
<comment type="caution">
    <text evidence="2">The sequence shown here is derived from an EMBL/GenBank/DDBJ whole genome shotgun (WGS) entry which is preliminary data.</text>
</comment>